<dbReference type="AlphaFoldDB" id="A0A9D1SYX3"/>
<dbReference type="InterPro" id="IPR003744">
    <property type="entry name" value="YhhQ"/>
</dbReference>
<dbReference type="EMBL" id="DVOJ01000016">
    <property type="protein sequence ID" value="HIV01885.1"/>
    <property type="molecule type" value="Genomic_DNA"/>
</dbReference>
<dbReference type="PANTHER" id="PTHR34300">
    <property type="entry name" value="QUEUOSINE PRECURSOR TRANSPORTER-RELATED"/>
    <property type="match status" value="1"/>
</dbReference>
<name>A0A9D1SYX3_9FIRM</name>
<feature type="transmembrane region" description="Helical" evidence="1">
    <location>
        <begin position="162"/>
        <end position="182"/>
    </location>
</feature>
<proteinExistence type="inferred from homology"/>
<protein>
    <recommendedName>
        <fullName evidence="1">Probable queuosine precursor transporter</fullName>
        <shortName evidence="1">Q precursor transporter</shortName>
    </recommendedName>
</protein>
<feature type="transmembrane region" description="Helical" evidence="1">
    <location>
        <begin position="120"/>
        <end position="141"/>
    </location>
</feature>
<organism evidence="2 3">
    <name type="scientific">Candidatus Caccopulliclostridium gallistercoris</name>
    <dbReference type="NCBI Taxonomy" id="2840719"/>
    <lineage>
        <taxon>Bacteria</taxon>
        <taxon>Bacillati</taxon>
        <taxon>Bacillota</taxon>
        <taxon>Clostridia</taxon>
        <taxon>Candidatus Caccopulliclostridium</taxon>
    </lineage>
</organism>
<dbReference type="HAMAP" id="MF_02088">
    <property type="entry name" value="Q_prec_transport"/>
    <property type="match status" value="1"/>
</dbReference>
<gene>
    <name evidence="2" type="ORF">IAA62_04980</name>
</gene>
<keyword evidence="1" id="KW-0813">Transport</keyword>
<dbReference type="GO" id="GO:0005886">
    <property type="term" value="C:plasma membrane"/>
    <property type="evidence" value="ECO:0007669"/>
    <property type="project" value="UniProtKB-SubCell"/>
</dbReference>
<reference evidence="2" key="2">
    <citation type="journal article" date="2021" name="PeerJ">
        <title>Extensive microbial diversity within the chicken gut microbiome revealed by metagenomics and culture.</title>
        <authorList>
            <person name="Gilroy R."/>
            <person name="Ravi A."/>
            <person name="Getino M."/>
            <person name="Pursley I."/>
            <person name="Horton D.L."/>
            <person name="Alikhan N.F."/>
            <person name="Baker D."/>
            <person name="Gharbi K."/>
            <person name="Hall N."/>
            <person name="Watson M."/>
            <person name="Adriaenssens E.M."/>
            <person name="Foster-Nyarko E."/>
            <person name="Jarju S."/>
            <person name="Secka A."/>
            <person name="Antonio M."/>
            <person name="Oren A."/>
            <person name="Chaudhuri R.R."/>
            <person name="La Ragione R."/>
            <person name="Hildebrand F."/>
            <person name="Pallen M.J."/>
        </authorList>
    </citation>
    <scope>NUCLEOTIDE SEQUENCE</scope>
    <source>
        <strain evidence="2">CHK186-9395</strain>
    </source>
</reference>
<comment type="function">
    <text evidence="1">Involved in the import of queuosine (Q) precursors, required for Q precursor salvage.</text>
</comment>
<feature type="transmembrane region" description="Helical" evidence="1">
    <location>
        <begin position="51"/>
        <end position="72"/>
    </location>
</feature>
<keyword evidence="1" id="KW-1003">Cell membrane</keyword>
<keyword evidence="1" id="KW-1133">Transmembrane helix</keyword>
<keyword evidence="1" id="KW-0472">Membrane</keyword>
<feature type="transmembrane region" description="Helical" evidence="1">
    <location>
        <begin position="6"/>
        <end position="24"/>
    </location>
</feature>
<evidence type="ECO:0000313" key="2">
    <source>
        <dbReference type="EMBL" id="HIV01885.1"/>
    </source>
</evidence>
<feature type="transmembrane region" description="Helical" evidence="1">
    <location>
        <begin position="194"/>
        <end position="214"/>
    </location>
</feature>
<accession>A0A9D1SYX3</accession>
<evidence type="ECO:0000256" key="1">
    <source>
        <dbReference type="HAMAP-Rule" id="MF_02088"/>
    </source>
</evidence>
<feature type="transmembrane region" description="Helical" evidence="1">
    <location>
        <begin position="29"/>
        <end position="45"/>
    </location>
</feature>
<comment type="similarity">
    <text evidence="1">Belongs to the vitamin uptake transporter (VUT/ECF) (TC 2.A.88) family. Q precursor transporter subfamily.</text>
</comment>
<evidence type="ECO:0000313" key="3">
    <source>
        <dbReference type="Proteomes" id="UP000886861"/>
    </source>
</evidence>
<reference evidence="2" key="1">
    <citation type="submission" date="2020-10" db="EMBL/GenBank/DDBJ databases">
        <authorList>
            <person name="Gilroy R."/>
        </authorList>
    </citation>
    <scope>NUCLEOTIDE SEQUENCE</scope>
    <source>
        <strain evidence="2">CHK186-9395</strain>
    </source>
</reference>
<dbReference type="PANTHER" id="PTHR34300:SF2">
    <property type="entry name" value="QUEUOSINE PRECURSOR TRANSPORTER-RELATED"/>
    <property type="match status" value="1"/>
</dbReference>
<comment type="caution">
    <text evidence="2">The sequence shown here is derived from an EMBL/GenBank/DDBJ whole genome shotgun (WGS) entry which is preliminary data.</text>
</comment>
<feature type="transmembrane region" description="Helical" evidence="1">
    <location>
        <begin position="84"/>
        <end position="108"/>
    </location>
</feature>
<dbReference type="Proteomes" id="UP000886861">
    <property type="component" value="Unassembled WGS sequence"/>
</dbReference>
<comment type="subcellular location">
    <subcellularLocation>
        <location evidence="1">Cell membrane</location>
        <topology evidence="1">Multi-pass membrane protein</topology>
    </subcellularLocation>
</comment>
<keyword evidence="1" id="KW-0812">Transmembrane</keyword>
<dbReference type="NCBIfam" id="TIGR00697">
    <property type="entry name" value="queuosine precursor transporter"/>
    <property type="match status" value="1"/>
</dbReference>
<dbReference type="Pfam" id="PF02592">
    <property type="entry name" value="Vut_1"/>
    <property type="match status" value="1"/>
</dbReference>
<dbReference type="GO" id="GO:0022857">
    <property type="term" value="F:transmembrane transporter activity"/>
    <property type="evidence" value="ECO:0007669"/>
    <property type="project" value="UniProtKB-UniRule"/>
</dbReference>
<sequence>MNIFLSIIYLIITFLITVFVYKLFGKEGTYIWICVSIIIANIQSLKMVEIFGLTTILGNVAYSNVFLATDILNENEGSKSANKSVLYGFIFMILFTALMALCLTFIPSSLDTIQPSLVEIFSIIPRICLASLVAFLCSQFLDVFIFKKLKEKYNKLWLSNNLSTIVSQLVDTIIFTLIAYIGTMPFIELLEIAGTMYLLKVLIALADTGFIYLSRHLKNKEKLKNN</sequence>